<name>A0A6J5L0W4_9CAUD</name>
<reference evidence="1" key="1">
    <citation type="submission" date="2020-04" db="EMBL/GenBank/DDBJ databases">
        <authorList>
            <person name="Chiriac C."/>
            <person name="Salcher M."/>
            <person name="Ghai R."/>
            <person name="Kavagutti S V."/>
        </authorList>
    </citation>
    <scope>NUCLEOTIDE SEQUENCE</scope>
</reference>
<accession>A0A6J5L0W4</accession>
<sequence>MFYYCRTVTHDSDPDVFSKYYIYYFKHLDQGGLLITPYYSIGSHSSSLIQPTIFWDFTASETLDARITHTRSGNTATRTNPSGVIEIVSANTPRFDYNPSTSASLGIMTEDTKTNKLLSSLIDGTNLSTQDVTVTAVSHALSFYGGGSITLSGAYTAVLMGRGFYPNRNYLVFTPTAGTLTCTVSGTVQYAQLEIGATPTSFIPTDATTKTRNADSYSVTGTNFSNFFNPSEGTLIVEAQNTVASYTGTQMFAGIYDVSALTNSMYLDFNAGSGRYVKRIAGTASVYTKAWTANTINRLGGTYKSGTAGIGSVNGSNGSVATGVGSGFVLLTLGDPNYSNNGHVRKFWYYPQSLSAEELNKRTKYA</sequence>
<dbReference type="EMBL" id="LR796199">
    <property type="protein sequence ID" value="CAB4126907.1"/>
    <property type="molecule type" value="Genomic_DNA"/>
</dbReference>
<protein>
    <submittedName>
        <fullName evidence="1">Uncharacterized protein</fullName>
    </submittedName>
</protein>
<gene>
    <name evidence="1" type="ORF">UFOVP81_36</name>
</gene>
<proteinExistence type="predicted"/>
<evidence type="ECO:0000313" key="1">
    <source>
        <dbReference type="EMBL" id="CAB4126907.1"/>
    </source>
</evidence>
<organism evidence="1">
    <name type="scientific">uncultured Caudovirales phage</name>
    <dbReference type="NCBI Taxonomy" id="2100421"/>
    <lineage>
        <taxon>Viruses</taxon>
        <taxon>Duplodnaviria</taxon>
        <taxon>Heunggongvirae</taxon>
        <taxon>Uroviricota</taxon>
        <taxon>Caudoviricetes</taxon>
        <taxon>Peduoviridae</taxon>
        <taxon>Maltschvirus</taxon>
        <taxon>Maltschvirus maltsch</taxon>
    </lineage>
</organism>